<accession>A0A1I5WJU5</accession>
<dbReference type="Proteomes" id="UP000199137">
    <property type="component" value="Unassembled WGS sequence"/>
</dbReference>
<dbReference type="AlphaFoldDB" id="A0A1I5WJU5"/>
<protein>
    <submittedName>
        <fullName evidence="1">Uncharacterized protein</fullName>
    </submittedName>
</protein>
<name>A0A1I5WJU5_9PSEU</name>
<sequence>MSQTALLSPSPLAQSTITLTGNTSDTATLRVLPLGGPHWSAELLRPDVVHLQETEDGQPRRVAIDNQIARTAPAPCRALLTDHELTSPFGVGIDVCPECRSIAELMHGQAWAGFQ</sequence>
<reference evidence="1 2" key="1">
    <citation type="submission" date="2016-10" db="EMBL/GenBank/DDBJ databases">
        <authorList>
            <person name="de Groot N.N."/>
        </authorList>
    </citation>
    <scope>NUCLEOTIDE SEQUENCE [LARGE SCALE GENOMIC DNA]</scope>
    <source>
        <strain evidence="1 2">DSM 44637</strain>
    </source>
</reference>
<dbReference type="EMBL" id="FOWC01000009">
    <property type="protein sequence ID" value="SFQ19881.1"/>
    <property type="molecule type" value="Genomic_DNA"/>
</dbReference>
<gene>
    <name evidence="1" type="ORF">SAMN05421854_109264</name>
</gene>
<organism evidence="1 2">
    <name type="scientific">Amycolatopsis rubida</name>
    <dbReference type="NCBI Taxonomy" id="112413"/>
    <lineage>
        <taxon>Bacteria</taxon>
        <taxon>Bacillati</taxon>
        <taxon>Actinomycetota</taxon>
        <taxon>Actinomycetes</taxon>
        <taxon>Pseudonocardiales</taxon>
        <taxon>Pseudonocardiaceae</taxon>
        <taxon>Amycolatopsis</taxon>
    </lineage>
</organism>
<evidence type="ECO:0000313" key="2">
    <source>
        <dbReference type="Proteomes" id="UP000199137"/>
    </source>
</evidence>
<proteinExistence type="predicted"/>
<evidence type="ECO:0000313" key="1">
    <source>
        <dbReference type="EMBL" id="SFQ19881.1"/>
    </source>
</evidence>